<organism evidence="1 2">
    <name type="scientific">Corynebacterium mycetoides</name>
    <dbReference type="NCBI Taxonomy" id="38302"/>
    <lineage>
        <taxon>Bacteria</taxon>
        <taxon>Bacillati</taxon>
        <taxon>Actinomycetota</taxon>
        <taxon>Actinomycetes</taxon>
        <taxon>Mycobacteriales</taxon>
        <taxon>Corynebacteriaceae</taxon>
        <taxon>Corynebacterium</taxon>
    </lineage>
</organism>
<protein>
    <submittedName>
        <fullName evidence="1">Uncharacterized protein</fullName>
    </submittedName>
</protein>
<dbReference type="OrthoDB" id="3296614at2"/>
<keyword evidence="2" id="KW-1185">Reference proteome</keyword>
<dbReference type="EMBL" id="LT629700">
    <property type="protein sequence ID" value="SDM01859.1"/>
    <property type="molecule type" value="Genomic_DNA"/>
</dbReference>
<dbReference type="RefSeq" id="WP_092150939.1">
    <property type="nucleotide sequence ID" value="NZ_LT629700.1"/>
</dbReference>
<name>A0A1G9PT11_9CORY</name>
<evidence type="ECO:0000313" key="1">
    <source>
        <dbReference type="EMBL" id="SDM01859.1"/>
    </source>
</evidence>
<dbReference type="AlphaFoldDB" id="A0A1G9PT11"/>
<evidence type="ECO:0000313" key="2">
    <source>
        <dbReference type="Proteomes" id="UP000199350"/>
    </source>
</evidence>
<dbReference type="Proteomes" id="UP000199350">
    <property type="component" value="Chromosome I"/>
</dbReference>
<accession>A0A1G9PT11</accession>
<sequence>MTNPVIIPRNFRPPFDVPSSLDDLKDPATGMMEVPHSIMWARSDNHVVDLSNDTAIISAYREILGSATLAQLTQLVNKDHLVRLWPTTFDATIRNAWEESFEELRNHAGQR</sequence>
<proteinExistence type="predicted"/>
<gene>
    <name evidence="1" type="ORF">SAMN04488535_1587</name>
</gene>
<reference evidence="2" key="1">
    <citation type="submission" date="2016-10" db="EMBL/GenBank/DDBJ databases">
        <authorList>
            <person name="Varghese N."/>
            <person name="Submissions S."/>
        </authorList>
    </citation>
    <scope>NUCLEOTIDE SEQUENCE [LARGE SCALE GENOMIC DNA]</scope>
    <source>
        <strain evidence="2">DSM 20632</strain>
    </source>
</reference>